<dbReference type="Gene3D" id="1.10.10.60">
    <property type="entry name" value="Homeodomain-like"/>
    <property type="match status" value="1"/>
</dbReference>
<evidence type="ECO:0000313" key="7">
    <source>
        <dbReference type="Proteomes" id="UP000662914"/>
    </source>
</evidence>
<dbReference type="GO" id="GO:0000976">
    <property type="term" value="F:transcription cis-regulatory region binding"/>
    <property type="evidence" value="ECO:0007669"/>
    <property type="project" value="TreeGrafter"/>
</dbReference>
<dbReference type="Pfam" id="PF14246">
    <property type="entry name" value="TetR_C_7"/>
    <property type="match status" value="1"/>
</dbReference>
<dbReference type="PANTHER" id="PTHR30055:SF146">
    <property type="entry name" value="HTH-TYPE TRANSCRIPTIONAL DUAL REGULATOR CECR"/>
    <property type="match status" value="1"/>
</dbReference>
<dbReference type="Gene3D" id="1.10.357.10">
    <property type="entry name" value="Tetracycline Repressor, domain 2"/>
    <property type="match status" value="1"/>
</dbReference>
<dbReference type="InterPro" id="IPR036271">
    <property type="entry name" value="Tet_transcr_reg_TetR-rel_C_sf"/>
</dbReference>
<protein>
    <submittedName>
        <fullName evidence="6">TetR family transcriptional regulator</fullName>
    </submittedName>
</protein>
<evidence type="ECO:0000256" key="3">
    <source>
        <dbReference type="ARBA" id="ARBA00023163"/>
    </source>
</evidence>
<keyword evidence="3" id="KW-0804">Transcription</keyword>
<dbReference type="PRINTS" id="PR00455">
    <property type="entry name" value="HTHTETR"/>
</dbReference>
<dbReference type="KEGG" id="ddz:DSYM_09830"/>
<evidence type="ECO:0000256" key="2">
    <source>
        <dbReference type="ARBA" id="ARBA00023125"/>
    </source>
</evidence>
<dbReference type="GO" id="GO:0003700">
    <property type="term" value="F:DNA-binding transcription factor activity"/>
    <property type="evidence" value="ECO:0007669"/>
    <property type="project" value="TreeGrafter"/>
</dbReference>
<evidence type="ECO:0000256" key="1">
    <source>
        <dbReference type="ARBA" id="ARBA00023015"/>
    </source>
</evidence>
<gene>
    <name evidence="6" type="ORF">DSYM_09830</name>
</gene>
<sequence>MAAHPAPAPDDCHSRLLSAAYETFLEEGYRASVDRISARAGVSKQTLYNHFPSKAELFAAAIHVAMEAMLASLGDAGRNLNLRERLIDFGVRYRSKLLSPSGIGCYRAMVAEASHFPELAATFYRSGPQQTAARLAVALEEAMHRGELRRDDPEFAVTLLLSMLVGHERFHVLFSGEPAAEPDPAAVGRIVDCFLRAFAPEAPSLAAPRKAL</sequence>
<feature type="DNA-binding region" description="H-T-H motif" evidence="4">
    <location>
        <begin position="32"/>
        <end position="51"/>
    </location>
</feature>
<dbReference type="InterPro" id="IPR050109">
    <property type="entry name" value="HTH-type_TetR-like_transc_reg"/>
</dbReference>
<keyword evidence="2 4" id="KW-0238">DNA-binding</keyword>
<organism evidence="6 7">
    <name type="scientific">Candidatus Desulfobacillus denitrificans</name>
    <dbReference type="NCBI Taxonomy" id="2608985"/>
    <lineage>
        <taxon>Bacteria</taxon>
        <taxon>Pseudomonadati</taxon>
        <taxon>Pseudomonadota</taxon>
        <taxon>Betaproteobacteria</taxon>
        <taxon>Candidatus Desulfobacillus</taxon>
    </lineage>
</organism>
<keyword evidence="1" id="KW-0805">Transcription regulation</keyword>
<dbReference type="FunFam" id="1.10.10.60:FF:000141">
    <property type="entry name" value="TetR family transcriptional regulator"/>
    <property type="match status" value="1"/>
</dbReference>
<dbReference type="Proteomes" id="UP000662914">
    <property type="component" value="Chromosome"/>
</dbReference>
<dbReference type="SUPFAM" id="SSF46689">
    <property type="entry name" value="Homeodomain-like"/>
    <property type="match status" value="1"/>
</dbReference>
<feature type="domain" description="HTH tetR-type" evidence="5">
    <location>
        <begin position="10"/>
        <end position="69"/>
    </location>
</feature>
<proteinExistence type="predicted"/>
<dbReference type="EMBL" id="AP021857">
    <property type="protein sequence ID" value="BBO20284.1"/>
    <property type="molecule type" value="Genomic_DNA"/>
</dbReference>
<accession>A0A809S9J2</accession>
<dbReference type="SUPFAM" id="SSF48498">
    <property type="entry name" value="Tetracyclin repressor-like, C-terminal domain"/>
    <property type="match status" value="1"/>
</dbReference>
<evidence type="ECO:0000259" key="5">
    <source>
        <dbReference type="PROSITE" id="PS50977"/>
    </source>
</evidence>
<dbReference type="InterPro" id="IPR039536">
    <property type="entry name" value="TetR_C_Proteobacteria"/>
</dbReference>
<dbReference type="AlphaFoldDB" id="A0A809S9J2"/>
<dbReference type="InterPro" id="IPR009057">
    <property type="entry name" value="Homeodomain-like_sf"/>
</dbReference>
<reference evidence="6" key="1">
    <citation type="journal article" name="DNA Res.">
        <title>The physiological potential of anammox bacteria as revealed by their core genome structure.</title>
        <authorList>
            <person name="Okubo T."/>
            <person name="Toyoda A."/>
            <person name="Fukuhara K."/>
            <person name="Uchiyama I."/>
            <person name="Harigaya Y."/>
            <person name="Kuroiwa M."/>
            <person name="Suzuki T."/>
            <person name="Murakami Y."/>
            <person name="Suwa Y."/>
            <person name="Takami H."/>
        </authorList>
    </citation>
    <scope>NUCLEOTIDE SEQUENCE</scope>
    <source>
        <strain evidence="6">317325-3</strain>
    </source>
</reference>
<dbReference type="PANTHER" id="PTHR30055">
    <property type="entry name" value="HTH-TYPE TRANSCRIPTIONAL REGULATOR RUTR"/>
    <property type="match status" value="1"/>
</dbReference>
<dbReference type="InterPro" id="IPR001647">
    <property type="entry name" value="HTH_TetR"/>
</dbReference>
<dbReference type="Pfam" id="PF00440">
    <property type="entry name" value="TetR_N"/>
    <property type="match status" value="1"/>
</dbReference>
<evidence type="ECO:0000313" key="6">
    <source>
        <dbReference type="EMBL" id="BBO20284.1"/>
    </source>
</evidence>
<dbReference type="PROSITE" id="PS50977">
    <property type="entry name" value="HTH_TETR_2"/>
    <property type="match status" value="1"/>
</dbReference>
<evidence type="ECO:0000256" key="4">
    <source>
        <dbReference type="PROSITE-ProRule" id="PRU00335"/>
    </source>
</evidence>
<name>A0A809S9J2_9PROT</name>